<proteinExistence type="predicted"/>
<dbReference type="Proteomes" id="UP000789366">
    <property type="component" value="Unassembled WGS sequence"/>
</dbReference>
<dbReference type="EMBL" id="CAJVPW010006240">
    <property type="protein sequence ID" value="CAG8566560.1"/>
    <property type="molecule type" value="Genomic_DNA"/>
</dbReference>
<evidence type="ECO:0000313" key="1">
    <source>
        <dbReference type="EMBL" id="CAG8566560.1"/>
    </source>
</evidence>
<evidence type="ECO:0000313" key="2">
    <source>
        <dbReference type="Proteomes" id="UP000789366"/>
    </source>
</evidence>
<name>A0ACA9M2P7_9GLOM</name>
<protein>
    <submittedName>
        <fullName evidence="1">6194_t:CDS:1</fullName>
    </submittedName>
</protein>
<comment type="caution">
    <text evidence="1">The sequence shown here is derived from an EMBL/GenBank/DDBJ whole genome shotgun (WGS) entry which is preliminary data.</text>
</comment>
<feature type="non-terminal residue" evidence="1">
    <location>
        <position position="286"/>
    </location>
</feature>
<reference evidence="1" key="1">
    <citation type="submission" date="2021-06" db="EMBL/GenBank/DDBJ databases">
        <authorList>
            <person name="Kallberg Y."/>
            <person name="Tangrot J."/>
            <person name="Rosling A."/>
        </authorList>
    </citation>
    <scope>NUCLEOTIDE SEQUENCE</scope>
    <source>
        <strain evidence="1">28 12/20/2015</strain>
    </source>
</reference>
<organism evidence="1 2">
    <name type="scientific">Cetraspora pellucida</name>
    <dbReference type="NCBI Taxonomy" id="1433469"/>
    <lineage>
        <taxon>Eukaryota</taxon>
        <taxon>Fungi</taxon>
        <taxon>Fungi incertae sedis</taxon>
        <taxon>Mucoromycota</taxon>
        <taxon>Glomeromycotina</taxon>
        <taxon>Glomeromycetes</taxon>
        <taxon>Diversisporales</taxon>
        <taxon>Gigasporaceae</taxon>
        <taxon>Cetraspora</taxon>
    </lineage>
</organism>
<gene>
    <name evidence="1" type="ORF">SPELUC_LOCUS5822</name>
</gene>
<accession>A0ACA9M2P7</accession>
<keyword evidence="2" id="KW-1185">Reference proteome</keyword>
<sequence>MALQLNSFKAKTKTIPCIGLSDLVNMSKISESGSGSVSRAYCTRTNEYVACKTLDDINSDQLINEEAIFIVLNFCENIIRFLGGCKDDMNNKYYLITEYADGGDLQNYLRKYHPSLIWSQRLILAFQITNGLRYLHNKEIIHCDLHDKNVVIKNGNAKIIDFGNSKSVNTQTKIHNCPVGVMPYLAPELLNGFNNISYCKKMDIYSLGMLFWVLTSGHRPFENQLNSGFIECVALHSLIIQGKREEIIPGTSQAYVNLYCRCWDHNPNMRPNIESVYHDLKILKDE</sequence>